<evidence type="ECO:0000259" key="6">
    <source>
        <dbReference type="Pfam" id="PF03168"/>
    </source>
</evidence>
<dbReference type="GO" id="GO:0005886">
    <property type="term" value="C:plasma membrane"/>
    <property type="evidence" value="ECO:0007669"/>
    <property type="project" value="TreeGrafter"/>
</dbReference>
<dbReference type="EMBL" id="CP093346">
    <property type="protein sequence ID" value="WOG95923.1"/>
    <property type="molecule type" value="Genomic_DNA"/>
</dbReference>
<dbReference type="PANTHER" id="PTHR31234:SF39">
    <property type="entry name" value="HARPIN-INDUCED PROTEIN 1 CONTAINING PROTEIN, EXPRESSED"/>
    <property type="match status" value="1"/>
</dbReference>
<evidence type="ECO:0000313" key="8">
    <source>
        <dbReference type="EMBL" id="WOG95923.1"/>
    </source>
</evidence>
<dbReference type="KEGG" id="dcr:108217842"/>
<organism evidence="7">
    <name type="scientific">Daucus carota subsp. sativus</name>
    <name type="common">Carrot</name>
    <dbReference type="NCBI Taxonomy" id="79200"/>
    <lineage>
        <taxon>Eukaryota</taxon>
        <taxon>Viridiplantae</taxon>
        <taxon>Streptophyta</taxon>
        <taxon>Embryophyta</taxon>
        <taxon>Tracheophyta</taxon>
        <taxon>Spermatophyta</taxon>
        <taxon>Magnoliopsida</taxon>
        <taxon>eudicotyledons</taxon>
        <taxon>Gunneridae</taxon>
        <taxon>Pentapetalae</taxon>
        <taxon>asterids</taxon>
        <taxon>campanulids</taxon>
        <taxon>Apiales</taxon>
        <taxon>Apiaceae</taxon>
        <taxon>Apioideae</taxon>
        <taxon>Scandiceae</taxon>
        <taxon>Daucinae</taxon>
        <taxon>Daucus</taxon>
        <taxon>Daucus sect. Daucus</taxon>
    </lineage>
</organism>
<dbReference type="OrthoDB" id="669838at2759"/>
<dbReference type="InterPro" id="IPR004864">
    <property type="entry name" value="LEA_2"/>
</dbReference>
<evidence type="ECO:0000256" key="1">
    <source>
        <dbReference type="ARBA" id="ARBA00004167"/>
    </source>
</evidence>
<evidence type="ECO:0000256" key="4">
    <source>
        <dbReference type="ARBA" id="ARBA00023136"/>
    </source>
</evidence>
<keyword evidence="4 5" id="KW-0472">Membrane</keyword>
<evidence type="ECO:0000256" key="5">
    <source>
        <dbReference type="SAM" id="Phobius"/>
    </source>
</evidence>
<dbReference type="EMBL" id="LNRQ01000004">
    <property type="protein sequence ID" value="KZM97138.1"/>
    <property type="molecule type" value="Genomic_DNA"/>
</dbReference>
<evidence type="ECO:0000256" key="3">
    <source>
        <dbReference type="ARBA" id="ARBA00022989"/>
    </source>
</evidence>
<dbReference type="Gramene" id="KZM97138">
    <property type="protein sequence ID" value="KZM97138"/>
    <property type="gene ID" value="DCAR_015500"/>
</dbReference>
<proteinExistence type="predicted"/>
<sequence length="201" mass="22825">MANTAPHPQHAAAGPRHSKLLRTIAIVLLALIIIVALAVLIIWLVIKPKRLVYTIEDGSIHGFNLTNDHLDANFYFAIRAYNPNKKVKIYNDKVEVSVYYNDQKVAFNSVSPFFQPHQNVTRLGVSLLARNASLNHEDSKDLRLEKSSGEIEFEVKVKSRIRYRVGKWKSSRRTMKVTCKGVMLHTSSSKGFDRSYCDVDL</sequence>
<comment type="subcellular location">
    <subcellularLocation>
        <location evidence="1">Membrane</location>
        <topology evidence="1">Single-pass membrane protein</topology>
    </subcellularLocation>
</comment>
<accession>A0A165A9A8</accession>
<reference evidence="8" key="2">
    <citation type="submission" date="2022-03" db="EMBL/GenBank/DDBJ databases">
        <title>Draft title - Genomic analysis of global carrot germplasm unveils the trajectory of domestication and the origin of high carotenoid orange carrot.</title>
        <authorList>
            <person name="Iorizzo M."/>
            <person name="Ellison S."/>
            <person name="Senalik D."/>
            <person name="Macko-Podgorni A."/>
            <person name="Grzebelus D."/>
            <person name="Bostan H."/>
            <person name="Rolling W."/>
            <person name="Curaba J."/>
            <person name="Simon P."/>
        </authorList>
    </citation>
    <scope>NUCLEOTIDE SEQUENCE</scope>
    <source>
        <tissue evidence="8">Leaf</tissue>
    </source>
</reference>
<feature type="domain" description="Late embryogenesis abundant protein LEA-2 subgroup" evidence="6">
    <location>
        <begin position="78"/>
        <end position="179"/>
    </location>
</feature>
<keyword evidence="2 5" id="KW-0812">Transmembrane</keyword>
<evidence type="ECO:0000256" key="2">
    <source>
        <dbReference type="ARBA" id="ARBA00022692"/>
    </source>
</evidence>
<reference evidence="7" key="1">
    <citation type="journal article" date="2016" name="Nat. Genet.">
        <title>A high-quality carrot genome assembly provides new insights into carotenoid accumulation and asterid genome evolution.</title>
        <authorList>
            <person name="Iorizzo M."/>
            <person name="Ellison S."/>
            <person name="Senalik D."/>
            <person name="Zeng P."/>
            <person name="Satapoomin P."/>
            <person name="Huang J."/>
            <person name="Bowman M."/>
            <person name="Iovene M."/>
            <person name="Sanseverino W."/>
            <person name="Cavagnaro P."/>
            <person name="Yildiz M."/>
            <person name="Macko-Podgorni A."/>
            <person name="Moranska E."/>
            <person name="Grzebelus E."/>
            <person name="Grzebelus D."/>
            <person name="Ashrafi H."/>
            <person name="Zheng Z."/>
            <person name="Cheng S."/>
            <person name="Spooner D."/>
            <person name="Van Deynze A."/>
            <person name="Simon P."/>
        </authorList>
    </citation>
    <scope>NUCLEOTIDE SEQUENCE [LARGE SCALE GENOMIC DNA]</scope>
    <source>
        <tissue evidence="7">Leaf</tissue>
    </source>
</reference>
<dbReference type="STRING" id="79200.A0A165A9A8"/>
<protein>
    <recommendedName>
        <fullName evidence="6">Late embryogenesis abundant protein LEA-2 subgroup domain-containing protein</fullName>
    </recommendedName>
</protein>
<dbReference type="OMA" id="DNHMSAT"/>
<keyword evidence="9" id="KW-1185">Reference proteome</keyword>
<dbReference type="Pfam" id="PF03168">
    <property type="entry name" value="LEA_2"/>
    <property type="match status" value="1"/>
</dbReference>
<dbReference type="InterPro" id="IPR044839">
    <property type="entry name" value="NDR1-like"/>
</dbReference>
<evidence type="ECO:0000313" key="9">
    <source>
        <dbReference type="Proteomes" id="UP000077755"/>
    </source>
</evidence>
<dbReference type="GO" id="GO:0098542">
    <property type="term" value="P:defense response to other organism"/>
    <property type="evidence" value="ECO:0007669"/>
    <property type="project" value="InterPro"/>
</dbReference>
<dbReference type="AlphaFoldDB" id="A0A165A9A8"/>
<dbReference type="PANTHER" id="PTHR31234">
    <property type="entry name" value="LATE EMBRYOGENESIS ABUNDANT (LEA) HYDROXYPROLINE-RICH GLYCOPROTEIN FAMILY"/>
    <property type="match status" value="1"/>
</dbReference>
<evidence type="ECO:0000313" key="7">
    <source>
        <dbReference type="EMBL" id="KZM97138.1"/>
    </source>
</evidence>
<keyword evidence="3 5" id="KW-1133">Transmembrane helix</keyword>
<feature type="transmembrane region" description="Helical" evidence="5">
    <location>
        <begin position="20"/>
        <end position="46"/>
    </location>
</feature>
<name>A0A165A9A8_DAUCS</name>
<dbReference type="Proteomes" id="UP000077755">
    <property type="component" value="Chromosome 4"/>
</dbReference>
<gene>
    <name evidence="7" type="ORF">DCAR_015500</name>
    <name evidence="8" type="ORF">DCAR_0415252</name>
</gene>